<evidence type="ECO:0000313" key="3">
    <source>
        <dbReference type="Proteomes" id="UP000199594"/>
    </source>
</evidence>
<dbReference type="AlphaFoldDB" id="A0A1I7AG57"/>
<dbReference type="Proteomes" id="UP000199594">
    <property type="component" value="Unassembled WGS sequence"/>
</dbReference>
<organism evidence="2 3">
    <name type="scientific">Halomonas saccharevitans</name>
    <dbReference type="NCBI Taxonomy" id="416872"/>
    <lineage>
        <taxon>Bacteria</taxon>
        <taxon>Pseudomonadati</taxon>
        <taxon>Pseudomonadota</taxon>
        <taxon>Gammaproteobacteria</taxon>
        <taxon>Oceanospirillales</taxon>
        <taxon>Halomonadaceae</taxon>
        <taxon>Halomonas</taxon>
    </lineage>
</organism>
<feature type="signal peptide" evidence="1">
    <location>
        <begin position="1"/>
        <end position="19"/>
    </location>
</feature>
<dbReference type="Pfam" id="PF09956">
    <property type="entry name" value="Phage_cement_2"/>
    <property type="match status" value="1"/>
</dbReference>
<dbReference type="OrthoDB" id="8688932at2"/>
<protein>
    <recommendedName>
        <fullName evidence="4">DUF2190 domain-containing protein</fullName>
    </recommendedName>
</protein>
<evidence type="ECO:0000256" key="1">
    <source>
        <dbReference type="SAM" id="SignalP"/>
    </source>
</evidence>
<evidence type="ECO:0008006" key="4">
    <source>
        <dbReference type="Google" id="ProtNLM"/>
    </source>
</evidence>
<name>A0A1I7AG57_9GAMM</name>
<reference evidence="2 3" key="1">
    <citation type="submission" date="2016-10" db="EMBL/GenBank/DDBJ databases">
        <authorList>
            <person name="de Groot N.N."/>
        </authorList>
    </citation>
    <scope>NUCLEOTIDE SEQUENCE [LARGE SCALE GENOMIC DNA]</scope>
    <source>
        <strain evidence="2 3">CGMCC 1.6493</strain>
    </source>
</reference>
<proteinExistence type="predicted"/>
<feature type="chain" id="PRO_5011442460" description="DUF2190 domain-containing protein" evidence="1">
    <location>
        <begin position="20"/>
        <end position="114"/>
    </location>
</feature>
<dbReference type="EMBL" id="FPAQ01000017">
    <property type="protein sequence ID" value="SFT73888.1"/>
    <property type="molecule type" value="Genomic_DNA"/>
</dbReference>
<evidence type="ECO:0000313" key="2">
    <source>
        <dbReference type="EMBL" id="SFT73888.1"/>
    </source>
</evidence>
<dbReference type="RefSeq" id="WP_089849456.1">
    <property type="nucleotide sequence ID" value="NZ_FPAQ01000017.1"/>
</dbReference>
<sequence>MSQKIVVLALTVTASGAVAGHRFVGFDGAQVAASGGDAMGVAGHDAVDGQDLALDVMGTSVVETAGAVAVGDEVVSDASGMAITNPGVGGEIVLARALDSAAGAGEFIEVLLVR</sequence>
<accession>A0A1I7AG57</accession>
<gene>
    <name evidence="2" type="ORF">SAMN04487956_11755</name>
</gene>
<dbReference type="InterPro" id="IPR011231">
    <property type="entry name" value="Phage_VT1-Sakai_H0018"/>
</dbReference>
<keyword evidence="1" id="KW-0732">Signal</keyword>